<accession>A0ACB9P015</accession>
<protein>
    <submittedName>
        <fullName evidence="1">Uncharacterized protein</fullName>
    </submittedName>
</protein>
<evidence type="ECO:0000313" key="2">
    <source>
        <dbReference type="Proteomes" id="UP001057402"/>
    </source>
</evidence>
<sequence length="130" mass="14501">MFLCVTIGVGGVYDGALLSDFCNTVTSEARFYKYLIGEVLSDVVQMTPLDYGMDYYNEKVIDGTEPSGEIIHLTIRGHGVCTTTLASEECSNCLQEAVKDLNLLCPDNVGGQIQLEDCRIRFENYHFRND</sequence>
<name>A0ACB9P015_9MYRT</name>
<comment type="caution">
    <text evidence="1">The sequence shown here is derived from an EMBL/GenBank/DDBJ whole genome shotgun (WGS) entry which is preliminary data.</text>
</comment>
<evidence type="ECO:0000313" key="1">
    <source>
        <dbReference type="EMBL" id="KAI4341778.1"/>
    </source>
</evidence>
<dbReference type="EMBL" id="CM042886">
    <property type="protein sequence ID" value="KAI4341778.1"/>
    <property type="molecule type" value="Genomic_DNA"/>
</dbReference>
<gene>
    <name evidence="1" type="ORF">MLD38_026462</name>
</gene>
<keyword evidence="2" id="KW-1185">Reference proteome</keyword>
<dbReference type="Proteomes" id="UP001057402">
    <property type="component" value="Chromosome 7"/>
</dbReference>
<proteinExistence type="predicted"/>
<organism evidence="1 2">
    <name type="scientific">Melastoma candidum</name>
    <dbReference type="NCBI Taxonomy" id="119954"/>
    <lineage>
        <taxon>Eukaryota</taxon>
        <taxon>Viridiplantae</taxon>
        <taxon>Streptophyta</taxon>
        <taxon>Embryophyta</taxon>
        <taxon>Tracheophyta</taxon>
        <taxon>Spermatophyta</taxon>
        <taxon>Magnoliopsida</taxon>
        <taxon>eudicotyledons</taxon>
        <taxon>Gunneridae</taxon>
        <taxon>Pentapetalae</taxon>
        <taxon>rosids</taxon>
        <taxon>malvids</taxon>
        <taxon>Myrtales</taxon>
        <taxon>Melastomataceae</taxon>
        <taxon>Melastomatoideae</taxon>
        <taxon>Melastomateae</taxon>
        <taxon>Melastoma</taxon>
    </lineage>
</organism>
<reference evidence="2" key="1">
    <citation type="journal article" date="2023" name="Front. Plant Sci.">
        <title>Chromosomal-level genome assembly of Melastoma candidum provides insights into trichome evolution.</title>
        <authorList>
            <person name="Zhong Y."/>
            <person name="Wu W."/>
            <person name="Sun C."/>
            <person name="Zou P."/>
            <person name="Liu Y."/>
            <person name="Dai S."/>
            <person name="Zhou R."/>
        </authorList>
    </citation>
    <scope>NUCLEOTIDE SEQUENCE [LARGE SCALE GENOMIC DNA]</scope>
</reference>